<keyword evidence="6" id="KW-0508">mRNA splicing</keyword>
<dbReference type="Pfam" id="PF10197">
    <property type="entry name" value="Cir_N"/>
    <property type="match status" value="1"/>
</dbReference>
<evidence type="ECO:0000256" key="9">
    <source>
        <dbReference type="SAM" id="MobiDB-lite"/>
    </source>
</evidence>
<evidence type="ECO:0000256" key="1">
    <source>
        <dbReference type="ARBA" id="ARBA00004123"/>
    </source>
</evidence>
<evidence type="ECO:0000256" key="4">
    <source>
        <dbReference type="ARBA" id="ARBA00022728"/>
    </source>
</evidence>
<accession>A0A9N8WQ99</accession>
<keyword evidence="5 8" id="KW-0175">Coiled coil</keyword>
<comment type="caution">
    <text evidence="11">The sequence shown here is derived from an EMBL/GenBank/DDBJ whole genome shotgun (WGS) entry which is preliminary data.</text>
</comment>
<dbReference type="AlphaFoldDB" id="A0A9N8WQ99"/>
<feature type="region of interest" description="Disordered" evidence="9">
    <location>
        <begin position="169"/>
        <end position="252"/>
    </location>
</feature>
<dbReference type="InterPro" id="IPR022209">
    <property type="entry name" value="CWC25"/>
</dbReference>
<evidence type="ECO:0000256" key="6">
    <source>
        <dbReference type="ARBA" id="ARBA00023187"/>
    </source>
</evidence>
<dbReference type="GO" id="GO:0000398">
    <property type="term" value="P:mRNA splicing, via spliceosome"/>
    <property type="evidence" value="ECO:0007669"/>
    <property type="project" value="TreeGrafter"/>
</dbReference>
<keyword evidence="3" id="KW-0507">mRNA processing</keyword>
<evidence type="ECO:0000256" key="8">
    <source>
        <dbReference type="SAM" id="Coils"/>
    </source>
</evidence>
<dbReference type="InterPro" id="IPR019339">
    <property type="entry name" value="CIR_N_dom"/>
</dbReference>
<protein>
    <submittedName>
        <fullName evidence="11">5222_t:CDS:1</fullName>
    </submittedName>
</protein>
<reference evidence="11" key="1">
    <citation type="submission" date="2021-06" db="EMBL/GenBank/DDBJ databases">
        <authorList>
            <person name="Kallberg Y."/>
            <person name="Tangrot J."/>
            <person name="Rosling A."/>
        </authorList>
    </citation>
    <scope>NUCLEOTIDE SEQUENCE</scope>
    <source>
        <strain evidence="11">IA702</strain>
    </source>
</reference>
<feature type="compositionally biased region" description="Basic residues" evidence="9">
    <location>
        <begin position="224"/>
        <end position="234"/>
    </location>
</feature>
<evidence type="ECO:0000256" key="2">
    <source>
        <dbReference type="ARBA" id="ARBA00006695"/>
    </source>
</evidence>
<proteinExistence type="inferred from homology"/>
<organism evidence="11 12">
    <name type="scientific">Paraglomus occultum</name>
    <dbReference type="NCBI Taxonomy" id="144539"/>
    <lineage>
        <taxon>Eukaryota</taxon>
        <taxon>Fungi</taxon>
        <taxon>Fungi incertae sedis</taxon>
        <taxon>Mucoromycota</taxon>
        <taxon>Glomeromycotina</taxon>
        <taxon>Glomeromycetes</taxon>
        <taxon>Paraglomerales</taxon>
        <taxon>Paraglomeraceae</taxon>
        <taxon>Paraglomus</taxon>
    </lineage>
</organism>
<keyword evidence="12" id="KW-1185">Reference proteome</keyword>
<evidence type="ECO:0000259" key="10">
    <source>
        <dbReference type="SMART" id="SM01083"/>
    </source>
</evidence>
<dbReference type="InterPro" id="IPR051376">
    <property type="entry name" value="CWC25_splicing_factor"/>
</dbReference>
<dbReference type="GO" id="GO:0005684">
    <property type="term" value="C:U2-type spliceosomal complex"/>
    <property type="evidence" value="ECO:0007669"/>
    <property type="project" value="TreeGrafter"/>
</dbReference>
<name>A0A9N8WQ99_9GLOM</name>
<feature type="domain" description="CBF1-interacting co-repressor CIR N-terminal" evidence="10">
    <location>
        <begin position="26"/>
        <end position="62"/>
    </location>
</feature>
<dbReference type="PANTHER" id="PTHR16196:SF0">
    <property type="entry name" value="PRE-MRNA-SPLICING FACTOR CWC25 HOMOLOG"/>
    <property type="match status" value="1"/>
</dbReference>
<evidence type="ECO:0000313" key="11">
    <source>
        <dbReference type="EMBL" id="CAG8494973.1"/>
    </source>
</evidence>
<comment type="similarity">
    <text evidence="2">Belongs to the CWC25 family.</text>
</comment>
<dbReference type="Pfam" id="PF12542">
    <property type="entry name" value="CWC25"/>
    <property type="match status" value="1"/>
</dbReference>
<sequence>MGGGDLVSTIVAFEKKKSSNENMKKSWHPLLLKNQERVWKQEQKALEEQKKLDQLKKELEEERQIQELKKLQEAKGGRRGPERLDWMYAAAPGGQKSDVSEDLEEYLLGKKKVDMKDIDGGTSVDKLRNNKVDVFDNVDRNANTPLDMMSKLREDPLLSIKKMEQANMKLMMLQAEAKSSPKRSRSSMKDKSSKKEKSSKSSRRDKSSKRDKSPKRDKSSKRDKSPKHKKRKSSHSMVSESYKRAPALKTFN</sequence>
<keyword evidence="4" id="KW-0747">Spliceosome</keyword>
<dbReference type="SMART" id="SM01083">
    <property type="entry name" value="Cir_N"/>
    <property type="match status" value="1"/>
</dbReference>
<evidence type="ECO:0000256" key="7">
    <source>
        <dbReference type="ARBA" id="ARBA00023242"/>
    </source>
</evidence>
<dbReference type="PANTHER" id="PTHR16196">
    <property type="entry name" value="CELL CYCLE CONTROL PROTEIN CWF25"/>
    <property type="match status" value="1"/>
</dbReference>
<feature type="coiled-coil region" evidence="8">
    <location>
        <begin position="38"/>
        <end position="72"/>
    </location>
</feature>
<dbReference type="OrthoDB" id="21123at2759"/>
<dbReference type="Proteomes" id="UP000789572">
    <property type="component" value="Unassembled WGS sequence"/>
</dbReference>
<evidence type="ECO:0000256" key="5">
    <source>
        <dbReference type="ARBA" id="ARBA00023054"/>
    </source>
</evidence>
<gene>
    <name evidence="11" type="ORF">POCULU_LOCUS2273</name>
</gene>
<keyword evidence="7" id="KW-0539">Nucleus</keyword>
<evidence type="ECO:0000256" key="3">
    <source>
        <dbReference type="ARBA" id="ARBA00022664"/>
    </source>
</evidence>
<evidence type="ECO:0000313" key="12">
    <source>
        <dbReference type="Proteomes" id="UP000789572"/>
    </source>
</evidence>
<feature type="compositionally biased region" description="Basic and acidic residues" evidence="9">
    <location>
        <begin position="187"/>
        <end position="223"/>
    </location>
</feature>
<dbReference type="EMBL" id="CAJVPJ010000205">
    <property type="protein sequence ID" value="CAG8494973.1"/>
    <property type="molecule type" value="Genomic_DNA"/>
</dbReference>
<comment type="subcellular location">
    <subcellularLocation>
        <location evidence="1">Nucleus</location>
    </subcellularLocation>
</comment>